<organism evidence="2 3">
    <name type="scientific">Lodderomyces elongisporus (strain ATCC 11503 / CBS 2605 / JCM 1781 / NBRC 1676 / NRRL YB-4239)</name>
    <name type="common">Yeast</name>
    <name type="synonym">Saccharomyces elongisporus</name>
    <dbReference type="NCBI Taxonomy" id="379508"/>
    <lineage>
        <taxon>Eukaryota</taxon>
        <taxon>Fungi</taxon>
        <taxon>Dikarya</taxon>
        <taxon>Ascomycota</taxon>
        <taxon>Saccharomycotina</taxon>
        <taxon>Pichiomycetes</taxon>
        <taxon>Debaryomycetaceae</taxon>
        <taxon>Candida/Lodderomyces clade</taxon>
        <taxon>Lodderomyces</taxon>
    </lineage>
</organism>
<gene>
    <name evidence="2" type="ORF">LELG_03791</name>
</gene>
<dbReference type="HOGENOM" id="CLU_279514_0_0_1"/>
<dbReference type="VEuPathDB" id="FungiDB:LELG_03791"/>
<sequence length="1127" mass="123894">MRPNIKLKAIAILFCCLITPLVNGFSIQAVIDGINYFVMMGNLNELIGLGSTNSGEDFEYDAVRGLTLTSLNGAVFVNLPNQLDMTVLLSSVFDADEFSNQWTTYCIIDGIVAFIHSEGLFACAVEEEDELVINTLSTYKLAVNRPDCLDVLLISTNYGCQPEPMILQYTTSWMSTLEWGNEITQSGIVLISDEETTTISTFLPVVNQHTITWTTVDENDEPVTRSGIVAYESGEWAVVTTYPPLEYTTSWTSKVENGPVITESGVLLKDEELDAYVTVSVIPPEVGNRVLSWTTVDENDEPVTRSGIVAYESGEWAVVTTYPPLEYTTSWTSKVENGPVITESGVLLKDEELDAYVTVSVIPPEVGDQVLSWTTVDENDEPVTRSGIVAYESGEWAVVTTYPPLEYTTSWTSKVENGPVITESGVLLKDEELDAYVTVSVIPPFITEYTVTWETFLEGNEPFTRSGLLIYADGHWITAYTFEASSSVFVVSSSLDKQSSGSTLFPIENILESTSTEQVNESGYSQPYDSSYYSYSMSEIPLPTSSGSGDEGDYSFSTNTFNGESNEFFSQTIENSSTYDEESTSFETKVEETSNLVVTSTTSTVDEAPSLSFPDWPISSTSVVIPDQPFALLTLVDEFLYNFASNGSHIILQNDAVVLFTIMDGYLQIGDQYVRIDENGILLIGGINVASRGWDIDGQVLTFEMPTEVQRIVKRDSVQFFYCAAEVNFFVSVNPLDGCFPVEVAAVNIISDAETDSIGLNTIVETGLSLNETYESSEFDIYTEESDQNESTYGMNLSTNFLTLDFLEETEMFTSLEPVTSLQSDLVTRTLDTLQVLTIIESDTSRKSMAIPISTSGTYSVETSVSVQVSRTENFSAKSETRGSFTTKMFSSTTTDVVFVTITNCGAKICDTLISMEGISTAANIESAKTTPALQHTQQQSLVVLVSNCWGTSCTECSTLIQMKITKSQTCNTKCKSVSLDASDESMFRSQTRLSLQSMLTIEALEMNLVKDDLKKVVSITNNNSGGLSDEYHTDSPDHIISPIGMVTKNNKLSEIINDAGSHMTITSLISDDSLIKESHSSILNENKFNLNTFDSDEDSPKNLGQNILQSFFLRTLLGITVIVLFL</sequence>
<evidence type="ECO:0008006" key="4">
    <source>
        <dbReference type="Google" id="ProtNLM"/>
    </source>
</evidence>
<reference evidence="2 3" key="1">
    <citation type="journal article" date="2009" name="Nature">
        <title>Evolution of pathogenicity and sexual reproduction in eight Candida genomes.</title>
        <authorList>
            <person name="Butler G."/>
            <person name="Rasmussen M.D."/>
            <person name="Lin M.F."/>
            <person name="Santos M.A."/>
            <person name="Sakthikumar S."/>
            <person name="Munro C.A."/>
            <person name="Rheinbay E."/>
            <person name="Grabherr M."/>
            <person name="Forche A."/>
            <person name="Reedy J.L."/>
            <person name="Agrafioti I."/>
            <person name="Arnaud M.B."/>
            <person name="Bates S."/>
            <person name="Brown A.J."/>
            <person name="Brunke S."/>
            <person name="Costanzo M.C."/>
            <person name="Fitzpatrick D.A."/>
            <person name="de Groot P.W."/>
            <person name="Harris D."/>
            <person name="Hoyer L.L."/>
            <person name="Hube B."/>
            <person name="Klis F.M."/>
            <person name="Kodira C."/>
            <person name="Lennard N."/>
            <person name="Logue M.E."/>
            <person name="Martin R."/>
            <person name="Neiman A.M."/>
            <person name="Nikolaou E."/>
            <person name="Quail M.A."/>
            <person name="Quinn J."/>
            <person name="Santos M.C."/>
            <person name="Schmitzberger F.F."/>
            <person name="Sherlock G."/>
            <person name="Shah P."/>
            <person name="Silverstein K.A."/>
            <person name="Skrzypek M.S."/>
            <person name="Soll D."/>
            <person name="Staggs R."/>
            <person name="Stansfield I."/>
            <person name="Stumpf M.P."/>
            <person name="Sudbery P.E."/>
            <person name="Srikantha T."/>
            <person name="Zeng Q."/>
            <person name="Berman J."/>
            <person name="Berriman M."/>
            <person name="Heitman J."/>
            <person name="Gow N.A."/>
            <person name="Lorenz M.C."/>
            <person name="Birren B.W."/>
            <person name="Kellis M."/>
            <person name="Cuomo C.A."/>
        </authorList>
    </citation>
    <scope>NUCLEOTIDE SEQUENCE [LARGE SCALE GENOMIC DNA]</scope>
    <source>
        <strain evidence="3">ATCC 11503 / BCRC 21390 / CBS 2605 / JCM 1781 / NBRC 1676 / NRRL YB-4239</strain>
    </source>
</reference>
<dbReference type="Proteomes" id="UP000001996">
    <property type="component" value="Unassembled WGS sequence"/>
</dbReference>
<dbReference type="STRING" id="379508.A5E2F4"/>
<dbReference type="EMBL" id="CH981528">
    <property type="protein sequence ID" value="EDK45612.1"/>
    <property type="molecule type" value="Genomic_DNA"/>
</dbReference>
<keyword evidence="3" id="KW-1185">Reference proteome</keyword>
<feature type="chain" id="PRO_5002681692" description="Hyphally-regulated cell wall protein N-terminal domain-containing protein" evidence="1">
    <location>
        <begin position="25"/>
        <end position="1127"/>
    </location>
</feature>
<evidence type="ECO:0000313" key="3">
    <source>
        <dbReference type="Proteomes" id="UP000001996"/>
    </source>
</evidence>
<evidence type="ECO:0000313" key="2">
    <source>
        <dbReference type="EMBL" id="EDK45612.1"/>
    </source>
</evidence>
<dbReference type="AlphaFoldDB" id="A5E2F4"/>
<dbReference type="InParanoid" id="A5E2F4"/>
<name>A5E2F4_LODEL</name>
<feature type="signal peptide" evidence="1">
    <location>
        <begin position="1"/>
        <end position="24"/>
    </location>
</feature>
<accession>A5E2F4</accession>
<dbReference type="GeneID" id="5232087"/>
<protein>
    <recommendedName>
        <fullName evidence="4">Hyphally-regulated cell wall protein N-terminal domain-containing protein</fullName>
    </recommendedName>
</protein>
<evidence type="ECO:0000256" key="1">
    <source>
        <dbReference type="SAM" id="SignalP"/>
    </source>
</evidence>
<dbReference type="KEGG" id="lel:PVL30_004618"/>
<proteinExistence type="predicted"/>
<keyword evidence="1" id="KW-0732">Signal</keyword>
<dbReference type="OrthoDB" id="4026272at2759"/>